<evidence type="ECO:0000313" key="2">
    <source>
        <dbReference type="EMBL" id="KAF4031735.1"/>
    </source>
</evidence>
<comment type="caution">
    <text evidence="2">The sequence shown here is derived from an EMBL/GenBank/DDBJ whole genome shotgun (WGS) entry which is preliminary data.</text>
</comment>
<feature type="compositionally biased region" description="Low complexity" evidence="1">
    <location>
        <begin position="144"/>
        <end position="155"/>
    </location>
</feature>
<name>A0A833SQM5_PHYIN</name>
<sequence length="322" mass="34774">MELSAWRDAVSYETYLQHIHLEVVGSTSLQSSISAAQDSSAESPQNLHTLSGNPTESFSKGTSAAQQDPEATTALQTAQSTAQLTDEMTSVIAIPPFTCEGINGGEQMALNVGATDWLPSKPAPSAAAVAAAIAKGNKKKPRRASAASKKTQKAALNDKENNQVEDADGDTTVASNGNSESQKDSKLEWRFLALATHPSCQVAEGKVVKNTPPDHYYDVPECARNMLQIWAIPVQRPKLSTDKRGKTATKSLVKPRLVYAIDHESGVAWDLQWCPLVKIFPTTNRRENVLGILAACFGDGSMTHAHAMRGSRSQRSQRKGYR</sequence>
<dbReference type="EMBL" id="WSZM01000544">
    <property type="protein sequence ID" value="KAF4031735.1"/>
    <property type="molecule type" value="Genomic_DNA"/>
</dbReference>
<gene>
    <name evidence="2" type="ORF">GN244_ATG16406</name>
</gene>
<evidence type="ECO:0000256" key="1">
    <source>
        <dbReference type="SAM" id="MobiDB-lite"/>
    </source>
</evidence>
<organism evidence="2 3">
    <name type="scientific">Phytophthora infestans</name>
    <name type="common">Potato late blight agent</name>
    <name type="synonym">Botrytis infestans</name>
    <dbReference type="NCBI Taxonomy" id="4787"/>
    <lineage>
        <taxon>Eukaryota</taxon>
        <taxon>Sar</taxon>
        <taxon>Stramenopiles</taxon>
        <taxon>Oomycota</taxon>
        <taxon>Peronosporomycetes</taxon>
        <taxon>Peronosporales</taxon>
        <taxon>Peronosporaceae</taxon>
        <taxon>Phytophthora</taxon>
    </lineage>
</organism>
<feature type="region of interest" description="Disordered" evidence="1">
    <location>
        <begin position="37"/>
        <end position="69"/>
    </location>
</feature>
<feature type="compositionally biased region" description="Polar residues" evidence="1">
    <location>
        <begin position="44"/>
        <end position="69"/>
    </location>
</feature>
<feature type="region of interest" description="Disordered" evidence="1">
    <location>
        <begin position="136"/>
        <end position="184"/>
    </location>
</feature>
<keyword evidence="3" id="KW-1185">Reference proteome</keyword>
<reference evidence="2" key="1">
    <citation type="submission" date="2020-04" db="EMBL/GenBank/DDBJ databases">
        <title>Hybrid Assembly of Korean Phytophthora infestans isolates.</title>
        <authorList>
            <person name="Prokchorchik M."/>
            <person name="Lee Y."/>
            <person name="Seo J."/>
            <person name="Cho J.-H."/>
            <person name="Park Y.-E."/>
            <person name="Jang D.-C."/>
            <person name="Im J.-S."/>
            <person name="Choi J.-G."/>
            <person name="Park H.-J."/>
            <person name="Lee G.-B."/>
            <person name="Lee Y.-G."/>
            <person name="Hong S.-Y."/>
            <person name="Cho K."/>
            <person name="Sohn K.H."/>
        </authorList>
    </citation>
    <scope>NUCLEOTIDE SEQUENCE</scope>
    <source>
        <strain evidence="2">KR_1_A1</strain>
    </source>
</reference>
<dbReference type="Proteomes" id="UP000602510">
    <property type="component" value="Unassembled WGS sequence"/>
</dbReference>
<proteinExistence type="predicted"/>
<dbReference type="AlphaFoldDB" id="A0A833SQM5"/>
<evidence type="ECO:0000313" key="3">
    <source>
        <dbReference type="Proteomes" id="UP000602510"/>
    </source>
</evidence>
<protein>
    <submittedName>
        <fullName evidence="2">Uncharacterized protein</fullName>
    </submittedName>
</protein>
<accession>A0A833SQM5</accession>